<dbReference type="PROSITE" id="PS51318">
    <property type="entry name" value="TAT"/>
    <property type="match status" value="1"/>
</dbReference>
<protein>
    <recommendedName>
        <fullName evidence="2">Pyrrolo-quinoline quinone repeat domain-containing protein</fullName>
    </recommendedName>
</protein>
<keyword evidence="4" id="KW-1185">Reference proteome</keyword>
<feature type="signal peptide" evidence="1">
    <location>
        <begin position="1"/>
        <end position="24"/>
    </location>
</feature>
<dbReference type="Gene3D" id="2.130.10.10">
    <property type="entry name" value="YVTN repeat-like/Quinoprotein amine dehydrogenase"/>
    <property type="match status" value="1"/>
</dbReference>
<gene>
    <name evidence="3" type="ORF">Athai_07040</name>
</gene>
<reference evidence="3 4" key="1">
    <citation type="submission" date="2020-08" db="EMBL/GenBank/DDBJ databases">
        <title>Whole genome shotgun sequence of Actinocatenispora thailandica NBRC 105041.</title>
        <authorList>
            <person name="Komaki H."/>
            <person name="Tamura T."/>
        </authorList>
    </citation>
    <scope>NUCLEOTIDE SEQUENCE [LARGE SCALE GENOMIC DNA]</scope>
    <source>
        <strain evidence="3 4">NBRC 105041</strain>
    </source>
</reference>
<organism evidence="3 4">
    <name type="scientific">Actinocatenispora thailandica</name>
    <dbReference type="NCBI Taxonomy" id="227318"/>
    <lineage>
        <taxon>Bacteria</taxon>
        <taxon>Bacillati</taxon>
        <taxon>Actinomycetota</taxon>
        <taxon>Actinomycetes</taxon>
        <taxon>Micromonosporales</taxon>
        <taxon>Micromonosporaceae</taxon>
        <taxon>Actinocatenispora</taxon>
    </lineage>
</organism>
<dbReference type="SUPFAM" id="SSF50998">
    <property type="entry name" value="Quinoprotein alcohol dehydrogenase-like"/>
    <property type="match status" value="1"/>
</dbReference>
<dbReference type="KEGG" id="atl:Athai_07040"/>
<dbReference type="Proteomes" id="UP000611640">
    <property type="component" value="Chromosome"/>
</dbReference>
<dbReference type="PANTHER" id="PTHR34512">
    <property type="entry name" value="CELL SURFACE PROTEIN"/>
    <property type="match status" value="1"/>
</dbReference>
<feature type="chain" id="PRO_5030655834" description="Pyrrolo-quinoline quinone repeat domain-containing protein" evidence="1">
    <location>
        <begin position="25"/>
        <end position="429"/>
    </location>
</feature>
<accession>A0A7R7HV55</accession>
<dbReference type="PROSITE" id="PS51257">
    <property type="entry name" value="PROKAR_LIPOPROTEIN"/>
    <property type="match status" value="1"/>
</dbReference>
<dbReference type="InterPro" id="IPR002372">
    <property type="entry name" value="PQQ_rpt_dom"/>
</dbReference>
<feature type="domain" description="Pyrrolo-quinoline quinone repeat" evidence="2">
    <location>
        <begin position="51"/>
        <end position="165"/>
    </location>
</feature>
<dbReference type="AlphaFoldDB" id="A0A7R7HV55"/>
<dbReference type="PANTHER" id="PTHR34512:SF30">
    <property type="entry name" value="OUTER MEMBRANE PROTEIN ASSEMBLY FACTOR BAMB"/>
    <property type="match status" value="1"/>
</dbReference>
<evidence type="ECO:0000256" key="1">
    <source>
        <dbReference type="SAM" id="SignalP"/>
    </source>
</evidence>
<sequence length="429" mass="45656">MPGVLRRTALVLGLAAALAGTVTACGGPDLAIDETTASAIDVPARVGRPDKVAWSVPATVESGTAPLAAGAGLIYGTSSTANGLPDQVVAIDGRTGKQRWHYARRGARSSLVRLAASPDGKRLAAWFERDSQQLLVVFDAMTGTVKWHRSLGSPGDGYRAVDRMWATDNTLITHADRIAHGMFRIDGYDIDSGKHLWHWRPGPESHQFALLGQDQTATASSMLLPVQRNDSDSLSVELVDLDDRTGKPRWRHDFVTDAQPIGPGTQVLARVDAFAQDPDRLWFSAGVIGGPQFAGAVSAADGTALYKLPTPTYGLPDTHLAVGFTPTADVYAAQVSNDRVLPASTRDPRTGKDTSWPDFTGLNAALLGDGGTVLEAHRSGKRYSAVTWSLPGRKRLESVSIPGEVNEIIAAPGAVVLYDSVARRLTGLR</sequence>
<keyword evidence="1" id="KW-0732">Signal</keyword>
<proteinExistence type="predicted"/>
<dbReference type="InterPro" id="IPR015943">
    <property type="entry name" value="WD40/YVTN_repeat-like_dom_sf"/>
</dbReference>
<name>A0A7R7HV55_9ACTN</name>
<dbReference type="Pfam" id="PF13360">
    <property type="entry name" value="PQQ_2"/>
    <property type="match status" value="1"/>
</dbReference>
<dbReference type="InterPro" id="IPR011047">
    <property type="entry name" value="Quinoprotein_ADH-like_sf"/>
</dbReference>
<dbReference type="RefSeq" id="WP_203960133.1">
    <property type="nucleotide sequence ID" value="NZ_AP023355.1"/>
</dbReference>
<dbReference type="EMBL" id="AP023355">
    <property type="protein sequence ID" value="BCJ33201.1"/>
    <property type="molecule type" value="Genomic_DNA"/>
</dbReference>
<evidence type="ECO:0000313" key="4">
    <source>
        <dbReference type="Proteomes" id="UP000611640"/>
    </source>
</evidence>
<dbReference type="InterPro" id="IPR006311">
    <property type="entry name" value="TAT_signal"/>
</dbReference>
<evidence type="ECO:0000313" key="3">
    <source>
        <dbReference type="EMBL" id="BCJ33201.1"/>
    </source>
</evidence>
<evidence type="ECO:0000259" key="2">
    <source>
        <dbReference type="Pfam" id="PF13360"/>
    </source>
</evidence>